<proteinExistence type="predicted"/>
<keyword evidence="4" id="KW-1185">Reference proteome</keyword>
<dbReference type="OrthoDB" id="7067800at2"/>
<comment type="caution">
    <text evidence="3">The sequence shown here is derived from an EMBL/GenBank/DDBJ whole genome shotgun (WGS) entry which is preliminary data.</text>
</comment>
<feature type="region of interest" description="Disordered" evidence="1">
    <location>
        <begin position="149"/>
        <end position="168"/>
    </location>
</feature>
<dbReference type="Proteomes" id="UP000267535">
    <property type="component" value="Unassembled WGS sequence"/>
</dbReference>
<evidence type="ECO:0000313" key="4">
    <source>
        <dbReference type="Proteomes" id="UP000267535"/>
    </source>
</evidence>
<feature type="chain" id="PRO_5018316314" evidence="2">
    <location>
        <begin position="22"/>
        <end position="328"/>
    </location>
</feature>
<reference evidence="3 4" key="1">
    <citation type="submission" date="2018-11" db="EMBL/GenBank/DDBJ databases">
        <title>The draft genome sequence of Amphritea balenae JAMM 1525T.</title>
        <authorList>
            <person name="Fang Z."/>
            <person name="Zhang Y."/>
            <person name="Han X."/>
        </authorList>
    </citation>
    <scope>NUCLEOTIDE SEQUENCE [LARGE SCALE GENOMIC DNA]</scope>
    <source>
        <strain evidence="3 4">JAMM 1525</strain>
    </source>
</reference>
<dbReference type="InterPro" id="IPR037175">
    <property type="entry name" value="KFase_sf"/>
</dbReference>
<dbReference type="EMBL" id="RQXV01000001">
    <property type="protein sequence ID" value="RRD01721.1"/>
    <property type="molecule type" value="Genomic_DNA"/>
</dbReference>
<evidence type="ECO:0000256" key="1">
    <source>
        <dbReference type="SAM" id="MobiDB-lite"/>
    </source>
</evidence>
<sequence>MKKLLTTAAILASISAGSIHAKTQVELSFIDLSHPIPTFAPSTEDATKPDLSRPIANSTPIAGFYHQAVLYPVDKWATNQGHFESGAILIQEHNGTSFNAPNHYWNNEQSAETSAIPFAERKAAHQLTTAQLTGDIVLIDVSQRVEKELKKNGGNPSPDTSVTDFSDSSQATIRAADIRAVADQIKDGVWLVGRVGWEQFYFSGTEDWDQSRYVNSLNHPGFSAEAIEEIIKIMDEKQIKISGIAADSFSTDSGQGAKGTDDKWSNAWPAHVRLYQRDVLIVENLTNLGELSQHQGQCSLMVGALNHVGGTGGPARVMAVCQADDTAS</sequence>
<protein>
    <submittedName>
        <fullName evidence="3">Cyclase</fullName>
    </submittedName>
</protein>
<name>A0A3P1SWZ2_9GAMM</name>
<dbReference type="SUPFAM" id="SSF102198">
    <property type="entry name" value="Putative cyclase"/>
    <property type="match status" value="1"/>
</dbReference>
<feature type="signal peptide" evidence="2">
    <location>
        <begin position="1"/>
        <end position="21"/>
    </location>
</feature>
<accession>A0A3P1SWZ2</accession>
<dbReference type="Gene3D" id="3.50.30.50">
    <property type="entry name" value="Putative cyclase"/>
    <property type="match status" value="1"/>
</dbReference>
<dbReference type="InterPro" id="IPR007325">
    <property type="entry name" value="KFase/CYL"/>
</dbReference>
<organism evidence="3 4">
    <name type="scientific">Amphritea balenae</name>
    <dbReference type="NCBI Taxonomy" id="452629"/>
    <lineage>
        <taxon>Bacteria</taxon>
        <taxon>Pseudomonadati</taxon>
        <taxon>Pseudomonadota</taxon>
        <taxon>Gammaproteobacteria</taxon>
        <taxon>Oceanospirillales</taxon>
        <taxon>Oceanospirillaceae</taxon>
        <taxon>Amphritea</taxon>
    </lineage>
</organism>
<gene>
    <name evidence="3" type="ORF">EHS89_03990</name>
</gene>
<dbReference type="GO" id="GO:0019441">
    <property type="term" value="P:L-tryptophan catabolic process to kynurenine"/>
    <property type="evidence" value="ECO:0007669"/>
    <property type="project" value="InterPro"/>
</dbReference>
<dbReference type="RefSeq" id="WP_124924794.1">
    <property type="nucleotide sequence ID" value="NZ_BMOH01000001.1"/>
</dbReference>
<feature type="compositionally biased region" description="Polar residues" evidence="1">
    <location>
        <begin position="154"/>
        <end position="168"/>
    </location>
</feature>
<dbReference type="GO" id="GO:0004061">
    <property type="term" value="F:arylformamidase activity"/>
    <property type="evidence" value="ECO:0007669"/>
    <property type="project" value="InterPro"/>
</dbReference>
<evidence type="ECO:0000313" key="3">
    <source>
        <dbReference type="EMBL" id="RRD01721.1"/>
    </source>
</evidence>
<dbReference type="AlphaFoldDB" id="A0A3P1SWZ2"/>
<keyword evidence="2" id="KW-0732">Signal</keyword>
<dbReference type="Pfam" id="PF04199">
    <property type="entry name" value="Cyclase"/>
    <property type="match status" value="1"/>
</dbReference>
<evidence type="ECO:0000256" key="2">
    <source>
        <dbReference type="SAM" id="SignalP"/>
    </source>
</evidence>